<organism evidence="2 3">
    <name type="scientific">Capronia epimyces CBS 606.96</name>
    <dbReference type="NCBI Taxonomy" id="1182542"/>
    <lineage>
        <taxon>Eukaryota</taxon>
        <taxon>Fungi</taxon>
        <taxon>Dikarya</taxon>
        <taxon>Ascomycota</taxon>
        <taxon>Pezizomycotina</taxon>
        <taxon>Eurotiomycetes</taxon>
        <taxon>Chaetothyriomycetidae</taxon>
        <taxon>Chaetothyriales</taxon>
        <taxon>Herpotrichiellaceae</taxon>
        <taxon>Capronia</taxon>
    </lineage>
</organism>
<comment type="caution">
    <text evidence="2">The sequence shown here is derived from an EMBL/GenBank/DDBJ whole genome shotgun (WGS) entry which is preliminary data.</text>
</comment>
<evidence type="ECO:0000313" key="3">
    <source>
        <dbReference type="Proteomes" id="UP000019478"/>
    </source>
</evidence>
<feature type="domain" description="Heterokaryon incompatibility" evidence="1">
    <location>
        <begin position="88"/>
        <end position="233"/>
    </location>
</feature>
<evidence type="ECO:0000259" key="1">
    <source>
        <dbReference type="Pfam" id="PF06985"/>
    </source>
</evidence>
<dbReference type="RefSeq" id="XP_007737452.1">
    <property type="nucleotide sequence ID" value="XM_007739262.1"/>
</dbReference>
<dbReference type="OrthoDB" id="4141454at2759"/>
<gene>
    <name evidence="2" type="ORF">A1O3_09166</name>
</gene>
<dbReference type="AlphaFoldDB" id="W9XBZ9"/>
<dbReference type="PANTHER" id="PTHR33112">
    <property type="entry name" value="DOMAIN PROTEIN, PUTATIVE-RELATED"/>
    <property type="match status" value="1"/>
</dbReference>
<name>W9XBZ9_9EURO</name>
<reference evidence="2 3" key="1">
    <citation type="submission" date="2013-03" db="EMBL/GenBank/DDBJ databases">
        <title>The Genome Sequence of Capronia epimyces CBS 606.96.</title>
        <authorList>
            <consortium name="The Broad Institute Genomics Platform"/>
            <person name="Cuomo C."/>
            <person name="de Hoog S."/>
            <person name="Gorbushina A."/>
            <person name="Walker B."/>
            <person name="Young S.K."/>
            <person name="Zeng Q."/>
            <person name="Gargeya S."/>
            <person name="Fitzgerald M."/>
            <person name="Haas B."/>
            <person name="Abouelleil A."/>
            <person name="Allen A.W."/>
            <person name="Alvarado L."/>
            <person name="Arachchi H.M."/>
            <person name="Berlin A.M."/>
            <person name="Chapman S.B."/>
            <person name="Gainer-Dewar J."/>
            <person name="Goldberg J."/>
            <person name="Griggs A."/>
            <person name="Gujja S."/>
            <person name="Hansen M."/>
            <person name="Howarth C."/>
            <person name="Imamovic A."/>
            <person name="Ireland A."/>
            <person name="Larimer J."/>
            <person name="McCowan C."/>
            <person name="Murphy C."/>
            <person name="Pearson M."/>
            <person name="Poon T.W."/>
            <person name="Priest M."/>
            <person name="Roberts A."/>
            <person name="Saif S."/>
            <person name="Shea T."/>
            <person name="Sisk P."/>
            <person name="Sykes S."/>
            <person name="Wortman J."/>
            <person name="Nusbaum C."/>
            <person name="Birren B."/>
        </authorList>
    </citation>
    <scope>NUCLEOTIDE SEQUENCE [LARGE SCALE GENOMIC DNA]</scope>
    <source>
        <strain evidence="2 3">CBS 606.96</strain>
    </source>
</reference>
<proteinExistence type="predicted"/>
<dbReference type="GeneID" id="19173252"/>
<dbReference type="HOGENOM" id="CLU_003953_5_1_1"/>
<dbReference type="Proteomes" id="UP000019478">
    <property type="component" value="Unassembled WGS sequence"/>
</dbReference>
<dbReference type="EMBL" id="AMGY01000009">
    <property type="protein sequence ID" value="EXJ78007.1"/>
    <property type="molecule type" value="Genomic_DNA"/>
</dbReference>
<sequence length="611" mass="68207">MQRDNADFMILHPVALSLAGASVTSGRTVDKSQIHLPVLKAWISECVASHGVTCNGFHLPNADGKLRSLRLVDVITSCVVRQPSSSRYVALSYVWGEASSLQLTRENEDHLRSPGALGSHISEIPQTFLDAFEVVKSIGERYIWIDALCITQDAEDKEAHLQDMHLVYGAALFTLVAGGDDANVGLPGVRPWTRSRAQLYERLRPEIGIAVSMPLPADLKTSRWSLRAWTYQEQLLSKRFLVFFDDQVLWQCPTVVECEDTLAENKSAPYERLKHLSSLGLNEDEGEGEGGPIKRAIESGFQRLPAFQRYADIVSEYTGRELSFPEDVLRAFGGISKIFMLDLNTDMVEGLPVSFLDAAILWQPSAPLRRRSGNERFASWAWAGWEGKVSYEETKGRHGAEGLLPIIKWNVHRTELVNRYGVGIKPYLFSPGIESTSWVSPFEPPATAGAGAGATPTQTSAQLKFWTSCSFFDRLVKRSHIHGHGHGTREVDTDQISDHDLGRLRPQEYQIRNARGQPVGVVTITGEDLPLQRYSSSRYEYIVLSEAQFAGIDLVAWLPIFSDQPGKCLMYNVMLIEWDQDMHCAYRVGLGRILKTAWAQSGPRNKYITLG</sequence>
<dbReference type="eggNOG" id="ENOG502SMAX">
    <property type="taxonomic scope" value="Eukaryota"/>
</dbReference>
<dbReference type="Pfam" id="PF06985">
    <property type="entry name" value="HET"/>
    <property type="match status" value="1"/>
</dbReference>
<dbReference type="InterPro" id="IPR010730">
    <property type="entry name" value="HET"/>
</dbReference>
<dbReference type="STRING" id="1182542.W9XBZ9"/>
<accession>W9XBZ9</accession>
<protein>
    <recommendedName>
        <fullName evidence="1">Heterokaryon incompatibility domain-containing protein</fullName>
    </recommendedName>
</protein>
<dbReference type="PANTHER" id="PTHR33112:SF12">
    <property type="entry name" value="HETEROKARYON INCOMPATIBILITY DOMAIN-CONTAINING PROTEIN"/>
    <property type="match status" value="1"/>
</dbReference>
<keyword evidence="3" id="KW-1185">Reference proteome</keyword>
<evidence type="ECO:0000313" key="2">
    <source>
        <dbReference type="EMBL" id="EXJ78007.1"/>
    </source>
</evidence>